<protein>
    <submittedName>
        <fullName evidence="2">DUF2931 family protein</fullName>
    </submittedName>
</protein>
<keyword evidence="1" id="KW-0812">Transmembrane</keyword>
<keyword evidence="3" id="KW-1185">Reference proteome</keyword>
<dbReference type="RefSeq" id="WP_113646616.1">
    <property type="nucleotide sequence ID" value="NZ_QMHN01000002.1"/>
</dbReference>
<feature type="transmembrane region" description="Helical" evidence="1">
    <location>
        <begin position="6"/>
        <end position="26"/>
    </location>
</feature>
<comment type="caution">
    <text evidence="2">The sequence shown here is derived from an EMBL/GenBank/DDBJ whole genome shotgun (WGS) entry which is preliminary data.</text>
</comment>
<organism evidence="2 3">
    <name type="scientific">Pedobacter chitinilyticus</name>
    <dbReference type="NCBI Taxonomy" id="2233776"/>
    <lineage>
        <taxon>Bacteria</taxon>
        <taxon>Pseudomonadati</taxon>
        <taxon>Bacteroidota</taxon>
        <taxon>Sphingobacteriia</taxon>
        <taxon>Sphingobacteriales</taxon>
        <taxon>Sphingobacteriaceae</taxon>
        <taxon>Pedobacter</taxon>
    </lineage>
</organism>
<evidence type="ECO:0000256" key="1">
    <source>
        <dbReference type="SAM" id="Phobius"/>
    </source>
</evidence>
<proteinExistence type="predicted"/>
<evidence type="ECO:0000313" key="2">
    <source>
        <dbReference type="EMBL" id="RWU08093.1"/>
    </source>
</evidence>
<dbReference type="AlphaFoldDB" id="A0A443YVU9"/>
<reference evidence="2 3" key="1">
    <citation type="submission" date="2018-06" db="EMBL/GenBank/DDBJ databases">
        <title>Pedobacter endophyticus sp. nov., an endophytic bacterium isolated from a leaf of Triticum aestivum.</title>
        <authorList>
            <person name="Zhang L."/>
        </authorList>
    </citation>
    <scope>NUCLEOTIDE SEQUENCE [LARGE SCALE GENOMIC DNA]</scope>
    <source>
        <strain evidence="2 3">CM134L-2</strain>
    </source>
</reference>
<keyword evidence="1" id="KW-1133">Transmembrane helix</keyword>
<dbReference type="OrthoDB" id="5702951at2"/>
<evidence type="ECO:0000313" key="3">
    <source>
        <dbReference type="Proteomes" id="UP000284120"/>
    </source>
</evidence>
<sequence>MKFNLVNKIYIGMAVALVLASLWKIWRFKPWDRHYFFASVNAPYTFPIYIRDIYFLYPVGDEYGEGFSYTREEVNNFNSHWGNEYYSPRVSDPLRFPKQLVLQYVSYRDKKFYRDTLDLPQQLIEDTFKEAKEKNQLLVMSTNLGGEEKKGLHFVVGIANDGNLMVWLRGVYLEKLLLKTQLKAREPKAEDLYYAKPLSKQEYYDKMFRFIPDTLKDLIDRGVDRNAKYIDSPTHYIELNKDYWEAEKKRIKE</sequence>
<dbReference type="Pfam" id="PF11153">
    <property type="entry name" value="DUF2931"/>
    <property type="match status" value="1"/>
</dbReference>
<keyword evidence="1" id="KW-0472">Membrane</keyword>
<dbReference type="InterPro" id="IPR021326">
    <property type="entry name" value="DUF2931"/>
</dbReference>
<name>A0A443YVU9_9SPHI</name>
<dbReference type="Proteomes" id="UP000284120">
    <property type="component" value="Unassembled WGS sequence"/>
</dbReference>
<gene>
    <name evidence="2" type="ORF">DPV69_06830</name>
</gene>
<dbReference type="EMBL" id="SAYW01000002">
    <property type="protein sequence ID" value="RWU08093.1"/>
    <property type="molecule type" value="Genomic_DNA"/>
</dbReference>
<accession>A0A443YVU9</accession>